<reference evidence="2 3" key="1">
    <citation type="submission" date="2012-03" db="EMBL/GenBank/DDBJ databases">
        <title>The Genome Sequence of Bartonella taylorii 8TBB.</title>
        <authorList>
            <consortium name="The Broad Institute Genome Sequencing Platform"/>
            <consortium name="The Broad Institute Genome Sequencing Center for Infectious Disease"/>
            <person name="Feldgarden M."/>
            <person name="Kirby J."/>
            <person name="Kosoy M."/>
            <person name="Birtles R."/>
            <person name="Probert W.S."/>
            <person name="Chiaraviglio L."/>
            <person name="Young S.K."/>
            <person name="Zeng Q."/>
            <person name="Gargeya S."/>
            <person name="Fitzgerald M."/>
            <person name="Haas B."/>
            <person name="Abouelleil A."/>
            <person name="Alvarado L."/>
            <person name="Arachchi H.M."/>
            <person name="Berlin A."/>
            <person name="Chapman S.B."/>
            <person name="Gearin G."/>
            <person name="Goldberg J."/>
            <person name="Griggs A."/>
            <person name="Gujja S."/>
            <person name="Hansen M."/>
            <person name="Heiman D."/>
            <person name="Howarth C."/>
            <person name="Larimer J."/>
            <person name="Lui A."/>
            <person name="MacDonald P.J.P."/>
            <person name="McCowen C."/>
            <person name="Montmayeur A."/>
            <person name="Murphy C."/>
            <person name="Neiman D."/>
            <person name="Pearson M."/>
            <person name="Priest M."/>
            <person name="Roberts A."/>
            <person name="Saif S."/>
            <person name="Shea T."/>
            <person name="Sisk P."/>
            <person name="Stolte C."/>
            <person name="Sykes S."/>
            <person name="Wortman J."/>
            <person name="Nusbaum C."/>
            <person name="Birren B."/>
        </authorList>
    </citation>
    <scope>NUCLEOTIDE SEQUENCE [LARGE SCALE GENOMIC DNA]</scope>
    <source>
        <strain evidence="2 3">8TBB</strain>
    </source>
</reference>
<feature type="transmembrane region" description="Helical" evidence="1">
    <location>
        <begin position="104"/>
        <end position="123"/>
    </location>
</feature>
<keyword evidence="1" id="KW-0472">Membrane</keyword>
<proteinExistence type="predicted"/>
<name>A0A9P2S128_BARTA</name>
<keyword evidence="1" id="KW-1133">Transmembrane helix</keyword>
<feature type="transmembrane region" description="Helical" evidence="1">
    <location>
        <begin position="6"/>
        <end position="27"/>
    </location>
</feature>
<sequence length="242" mass="27545">MAVKWGVFLPWLAFCCYVVLVFALIYMGLRRLGVTWGSFWKWMAFGFIYSPVSRFVYAEGERLGVDWLWFSNRWVFSFVMGIVLGVILVISHVGAKCLGVTWDLFLKALAFCCFAGVALWLAYVGARSIGLTGIFLMALALASLLKLLLGFLMRGFLMRERGDTVLQRSLWLLNGLVFSCIVGAVFGFAYGGAQRLGVDWLWFSNQWVFCLIFGFTSPFIYHGARCARVVRKAFFERVVFWV</sequence>
<dbReference type="Proteomes" id="UP000002648">
    <property type="component" value="Unassembled WGS sequence"/>
</dbReference>
<feature type="transmembrane region" description="Helical" evidence="1">
    <location>
        <begin position="74"/>
        <end position="95"/>
    </location>
</feature>
<evidence type="ECO:0000313" key="3">
    <source>
        <dbReference type="Proteomes" id="UP000002648"/>
    </source>
</evidence>
<keyword evidence="1" id="KW-0812">Transmembrane</keyword>
<dbReference type="AlphaFoldDB" id="A0A9P2S128"/>
<organism evidence="2 3">
    <name type="scientific">Bartonella taylorii 8TBB</name>
    <dbReference type="NCBI Taxonomy" id="1094560"/>
    <lineage>
        <taxon>Bacteria</taxon>
        <taxon>Pseudomonadati</taxon>
        <taxon>Pseudomonadota</taxon>
        <taxon>Alphaproteobacteria</taxon>
        <taxon>Hyphomicrobiales</taxon>
        <taxon>Bartonellaceae</taxon>
        <taxon>Bartonella</taxon>
    </lineage>
</organism>
<evidence type="ECO:0000313" key="2">
    <source>
        <dbReference type="EMBL" id="EJF97876.1"/>
    </source>
</evidence>
<gene>
    <name evidence="2" type="ORF">ME9_00057</name>
</gene>
<comment type="caution">
    <text evidence="2">The sequence shown here is derived from an EMBL/GenBank/DDBJ whole genome shotgun (WGS) entry which is preliminary data.</text>
</comment>
<feature type="transmembrane region" description="Helical" evidence="1">
    <location>
        <begin position="170"/>
        <end position="190"/>
    </location>
</feature>
<dbReference type="OrthoDB" id="7926568at2"/>
<evidence type="ECO:0000256" key="1">
    <source>
        <dbReference type="SAM" id="Phobius"/>
    </source>
</evidence>
<feature type="transmembrane region" description="Helical" evidence="1">
    <location>
        <begin position="202"/>
        <end position="221"/>
    </location>
</feature>
<feature type="transmembrane region" description="Helical" evidence="1">
    <location>
        <begin position="39"/>
        <end position="58"/>
    </location>
</feature>
<dbReference type="EMBL" id="AIMD01000002">
    <property type="protein sequence ID" value="EJF97876.1"/>
    <property type="molecule type" value="Genomic_DNA"/>
</dbReference>
<dbReference type="RefSeq" id="WP_004857632.1">
    <property type="nucleotide sequence ID" value="NZ_JH725050.1"/>
</dbReference>
<feature type="transmembrane region" description="Helical" evidence="1">
    <location>
        <begin position="129"/>
        <end position="149"/>
    </location>
</feature>
<protein>
    <submittedName>
        <fullName evidence="2">Uncharacterized protein</fullName>
    </submittedName>
</protein>
<accession>A0A9P2S128</accession>
<keyword evidence="3" id="KW-1185">Reference proteome</keyword>